<dbReference type="InterPro" id="IPR055270">
    <property type="entry name" value="Glyco_tran_10_C"/>
</dbReference>
<evidence type="ECO:0000313" key="1">
    <source>
        <dbReference type="EMBL" id="CAK9007240.1"/>
    </source>
</evidence>
<keyword evidence="2" id="KW-1185">Reference proteome</keyword>
<dbReference type="InterPro" id="IPR038577">
    <property type="entry name" value="GT10-like_C_sf"/>
</dbReference>
<dbReference type="Proteomes" id="UP001642464">
    <property type="component" value="Unassembled WGS sequence"/>
</dbReference>
<dbReference type="EMBL" id="CAXAMM010005446">
    <property type="protein sequence ID" value="CAK9007240.1"/>
    <property type="molecule type" value="Genomic_DNA"/>
</dbReference>
<evidence type="ECO:0000313" key="2">
    <source>
        <dbReference type="Proteomes" id="UP001642464"/>
    </source>
</evidence>
<dbReference type="SUPFAM" id="SSF53756">
    <property type="entry name" value="UDP-Glycosyltransferase/glycogen phosphorylase"/>
    <property type="match status" value="1"/>
</dbReference>
<protein>
    <submittedName>
        <fullName evidence="1">Uncharacterized protein</fullName>
    </submittedName>
</protein>
<gene>
    <name evidence="1" type="ORF">SCF082_LOCUS9368</name>
</gene>
<proteinExistence type="predicted"/>
<dbReference type="Gene3D" id="3.40.50.11660">
    <property type="entry name" value="Glycosyl transferase family 10, C-terminal domain"/>
    <property type="match status" value="1"/>
</dbReference>
<dbReference type="PANTHER" id="PTHR11929:SF226">
    <property type="entry name" value="ATP-DEPENDENT DNA HELICASE-RELATED"/>
    <property type="match status" value="1"/>
</dbReference>
<organism evidence="1 2">
    <name type="scientific">Durusdinium trenchii</name>
    <dbReference type="NCBI Taxonomy" id="1381693"/>
    <lineage>
        <taxon>Eukaryota</taxon>
        <taxon>Sar</taxon>
        <taxon>Alveolata</taxon>
        <taxon>Dinophyceae</taxon>
        <taxon>Suessiales</taxon>
        <taxon>Symbiodiniaceae</taxon>
        <taxon>Durusdinium</taxon>
    </lineage>
</organism>
<dbReference type="Pfam" id="PF00852">
    <property type="entry name" value="Glyco_transf_10"/>
    <property type="match status" value="1"/>
</dbReference>
<reference evidence="1 2" key="1">
    <citation type="submission" date="2024-02" db="EMBL/GenBank/DDBJ databases">
        <authorList>
            <person name="Chen Y."/>
            <person name="Shah S."/>
            <person name="Dougan E. K."/>
            <person name="Thang M."/>
            <person name="Chan C."/>
        </authorList>
    </citation>
    <scope>NUCLEOTIDE SEQUENCE [LARGE SCALE GENOMIC DNA]</scope>
</reference>
<accession>A0ABP0IYR5</accession>
<dbReference type="PANTHER" id="PTHR11929">
    <property type="entry name" value="ALPHA- 1,3 -FUCOSYLTRANSFERASE"/>
    <property type="match status" value="1"/>
</dbReference>
<dbReference type="InterPro" id="IPR001503">
    <property type="entry name" value="Glyco_trans_10"/>
</dbReference>
<name>A0ABP0IYR5_9DINO</name>
<comment type="caution">
    <text evidence="1">The sequence shown here is derived from an EMBL/GenBank/DDBJ whole genome shotgun (WGS) entry which is preliminary data.</text>
</comment>
<sequence>MVDVHWTKRSCCHLVLVLATWSIPAVVFVWSESTVPFVGLQALPGRAQSPAFLEPTVAPVAERPFIENFRPFDRSNLTTITTVSTTCSSALPSKSSVRTVYISSVYGWPTAGLLPSCPVPCHVTRDARLWRSADVIVWNLRWLTSSPQFMGATPSSKPRGQRWVANYDFEAPVHQPQRLMAELGRGIDWTAGFQTGSDFAKPHMKLAPLQEPGMVEKRNFAEGKDQLLLWFVSNCGPKDRINVFQQLASYLPASKVQRFGKCGGAFKDPCGNRFNVSCLKTSTRRFKFYAAFENTRCDGYITEKFTHGYQFGMVPIAWGGLSRADYEKVVPGSSFIHVDDFKDYKALANYLLKLDADDASYNKYFEWRTQYRMVDRDEIWDNVTCNLCMEAQKPWREQKRSRSDWNKGFFGRCKT</sequence>